<dbReference type="Proteomes" id="UP000308197">
    <property type="component" value="Unassembled WGS sequence"/>
</dbReference>
<feature type="compositionally biased region" description="Basic and acidic residues" evidence="1">
    <location>
        <begin position="1"/>
        <end position="44"/>
    </location>
</feature>
<keyword evidence="3" id="KW-1185">Reference proteome</keyword>
<organism evidence="2 3">
    <name type="scientific">Polyporus arcularius HHB13444</name>
    <dbReference type="NCBI Taxonomy" id="1314778"/>
    <lineage>
        <taxon>Eukaryota</taxon>
        <taxon>Fungi</taxon>
        <taxon>Dikarya</taxon>
        <taxon>Basidiomycota</taxon>
        <taxon>Agaricomycotina</taxon>
        <taxon>Agaricomycetes</taxon>
        <taxon>Polyporales</taxon>
        <taxon>Polyporaceae</taxon>
        <taxon>Polyporus</taxon>
    </lineage>
</organism>
<proteinExistence type="predicted"/>
<dbReference type="InParanoid" id="A0A5C3PFD9"/>
<protein>
    <submittedName>
        <fullName evidence="2">Uncharacterized protein</fullName>
    </submittedName>
</protein>
<feature type="region of interest" description="Disordered" evidence="1">
    <location>
        <begin position="1"/>
        <end position="47"/>
    </location>
</feature>
<evidence type="ECO:0000313" key="2">
    <source>
        <dbReference type="EMBL" id="TFK87328.1"/>
    </source>
</evidence>
<evidence type="ECO:0000313" key="3">
    <source>
        <dbReference type="Proteomes" id="UP000308197"/>
    </source>
</evidence>
<dbReference type="AlphaFoldDB" id="A0A5C3PFD9"/>
<name>A0A5C3PFD9_9APHY</name>
<sequence>MIRRILDSRSLREGGEAGEREREQEGSGGERRRASGEAPRRESCPKGSRWQMVALGGARGRGSRSPARCFLSCAEWKFSAGRWGEKERESMAACGVRALPETTEGRYVSPSAATVHCLFGTQRLYARRPRRVSAFLPASSGLPPPAVLLPTLHGSFLIHDAARPSAPSDARHPTPTRLQRRLMHLIGRHRLVGGNTHLRWT</sequence>
<dbReference type="EMBL" id="ML211158">
    <property type="protein sequence ID" value="TFK87328.1"/>
    <property type="molecule type" value="Genomic_DNA"/>
</dbReference>
<evidence type="ECO:0000256" key="1">
    <source>
        <dbReference type="SAM" id="MobiDB-lite"/>
    </source>
</evidence>
<gene>
    <name evidence="2" type="ORF">K466DRAFT_115289</name>
</gene>
<reference evidence="2 3" key="1">
    <citation type="journal article" date="2019" name="Nat. Ecol. Evol.">
        <title>Megaphylogeny resolves global patterns of mushroom evolution.</title>
        <authorList>
            <person name="Varga T."/>
            <person name="Krizsan K."/>
            <person name="Foldi C."/>
            <person name="Dima B."/>
            <person name="Sanchez-Garcia M."/>
            <person name="Sanchez-Ramirez S."/>
            <person name="Szollosi G.J."/>
            <person name="Szarkandi J.G."/>
            <person name="Papp V."/>
            <person name="Albert L."/>
            <person name="Andreopoulos W."/>
            <person name="Angelini C."/>
            <person name="Antonin V."/>
            <person name="Barry K.W."/>
            <person name="Bougher N.L."/>
            <person name="Buchanan P."/>
            <person name="Buyck B."/>
            <person name="Bense V."/>
            <person name="Catcheside P."/>
            <person name="Chovatia M."/>
            <person name="Cooper J."/>
            <person name="Damon W."/>
            <person name="Desjardin D."/>
            <person name="Finy P."/>
            <person name="Geml J."/>
            <person name="Haridas S."/>
            <person name="Hughes K."/>
            <person name="Justo A."/>
            <person name="Karasinski D."/>
            <person name="Kautmanova I."/>
            <person name="Kiss B."/>
            <person name="Kocsube S."/>
            <person name="Kotiranta H."/>
            <person name="LaButti K.M."/>
            <person name="Lechner B.E."/>
            <person name="Liimatainen K."/>
            <person name="Lipzen A."/>
            <person name="Lukacs Z."/>
            <person name="Mihaltcheva S."/>
            <person name="Morgado L.N."/>
            <person name="Niskanen T."/>
            <person name="Noordeloos M.E."/>
            <person name="Ohm R.A."/>
            <person name="Ortiz-Santana B."/>
            <person name="Ovrebo C."/>
            <person name="Racz N."/>
            <person name="Riley R."/>
            <person name="Savchenko A."/>
            <person name="Shiryaev A."/>
            <person name="Soop K."/>
            <person name="Spirin V."/>
            <person name="Szebenyi C."/>
            <person name="Tomsovsky M."/>
            <person name="Tulloss R.E."/>
            <person name="Uehling J."/>
            <person name="Grigoriev I.V."/>
            <person name="Vagvolgyi C."/>
            <person name="Papp T."/>
            <person name="Martin F.M."/>
            <person name="Miettinen O."/>
            <person name="Hibbett D.S."/>
            <person name="Nagy L.G."/>
        </authorList>
    </citation>
    <scope>NUCLEOTIDE SEQUENCE [LARGE SCALE GENOMIC DNA]</scope>
    <source>
        <strain evidence="2 3">HHB13444</strain>
    </source>
</reference>
<accession>A0A5C3PFD9</accession>